<proteinExistence type="predicted"/>
<sequence length="574" mass="63385">MNKSVFILSAILSGAGMAYGQGAIDAYRISQPDMKGTARFMGMGGAFSALGGDLSTLSQNPAGIGIYRSNEVGFTVDLDCQSSTSTSQGISNDMSQTKFLLNNIGAVFTMRLPSMTFPNVNFGFSYNKAASFNRVYGGNIPKLSNSLSNYIAGIANGEGLTENDLSTTDDYDPYNPTDGGYVFPWLPILGYDGYLINPTGSGSDTQWFGQWGNGTSGTGSFKVHEKGAVDEYNIAIGGNISNVVYWGMNFDIVNMNYTMQSLWSESLNDAYVPGLNNEIVRESADWRLGNYYNVHGSGFNYQFGLILKPIQELRFGFSFHTPTWYNLTENFGASIDYTYGGNESGAVDTNGGYLGENEMCFRTPWKLIAGVAGVIDNRLILSLDYEWASYDKMKFSDPGSYGVGSGWGGDWDYDWDPWYGPAKNRAGELKPRGFGDYENNSFSDTNSDIRNYYRSTNTIRVGAEYRVTPSFSLRAGYSYTTSPVKQNVADNKEIIWTSGTMPNYRFDNHTSYITCGAGYRYQRFYVDLAYIYKNMSSEYHAYTPDVDNGTVIPSPQAKLSLNNSQIVLSAGLRF</sequence>
<gene>
    <name evidence="1" type="ORF">E5331_04995</name>
</gene>
<evidence type="ECO:0000313" key="2">
    <source>
        <dbReference type="Proteomes" id="UP000306319"/>
    </source>
</evidence>
<name>A0AC61RL34_9BACT</name>
<protein>
    <submittedName>
        <fullName evidence="1">Uncharacterized protein</fullName>
    </submittedName>
</protein>
<evidence type="ECO:0000313" key="1">
    <source>
        <dbReference type="EMBL" id="TGY79735.1"/>
    </source>
</evidence>
<comment type="caution">
    <text evidence="1">The sequence shown here is derived from an EMBL/GenBank/DDBJ whole genome shotgun (WGS) entry which is preliminary data.</text>
</comment>
<organism evidence="1 2">
    <name type="scientific">Lepagella muris</name>
    <dbReference type="NCBI Taxonomy" id="3032870"/>
    <lineage>
        <taxon>Bacteria</taxon>
        <taxon>Pseudomonadati</taxon>
        <taxon>Bacteroidota</taxon>
        <taxon>Bacteroidia</taxon>
        <taxon>Bacteroidales</taxon>
        <taxon>Muribaculaceae</taxon>
        <taxon>Lepagella</taxon>
    </lineage>
</organism>
<dbReference type="EMBL" id="SRYB01000005">
    <property type="protein sequence ID" value="TGY79735.1"/>
    <property type="molecule type" value="Genomic_DNA"/>
</dbReference>
<dbReference type="Proteomes" id="UP000306319">
    <property type="component" value="Unassembled WGS sequence"/>
</dbReference>
<reference evidence="1" key="1">
    <citation type="submission" date="2019-04" db="EMBL/GenBank/DDBJ databases">
        <title>Microbes associate with the intestines of laboratory mice.</title>
        <authorList>
            <person name="Navarre W."/>
            <person name="Wong E."/>
            <person name="Huang K."/>
            <person name="Tropini C."/>
            <person name="Ng K."/>
            <person name="Yu B."/>
        </authorList>
    </citation>
    <scope>NUCLEOTIDE SEQUENCE</scope>
    <source>
        <strain evidence="1">NM04_E33</strain>
    </source>
</reference>
<accession>A0AC61RL34</accession>
<keyword evidence="2" id="KW-1185">Reference proteome</keyword>